<feature type="region of interest" description="Disordered" evidence="1">
    <location>
        <begin position="93"/>
        <end position="143"/>
    </location>
</feature>
<accession>A0ABR3HA81</accession>
<dbReference type="InterPro" id="IPR006578">
    <property type="entry name" value="MADF-dom"/>
</dbReference>
<evidence type="ECO:0000256" key="1">
    <source>
        <dbReference type="SAM" id="MobiDB-lite"/>
    </source>
</evidence>
<reference evidence="3 4" key="1">
    <citation type="submission" date="2024-06" db="EMBL/GenBank/DDBJ databases">
        <title>A chromosome-level genome assembly of beet webworm, Loxostege sticticalis.</title>
        <authorList>
            <person name="Zhang Y."/>
        </authorList>
    </citation>
    <scope>NUCLEOTIDE SEQUENCE [LARGE SCALE GENOMIC DNA]</scope>
    <source>
        <strain evidence="3">AQ026</strain>
        <tissue evidence="3">Whole body</tissue>
    </source>
</reference>
<organism evidence="3 4">
    <name type="scientific">Loxostege sticticalis</name>
    <name type="common">Beet webworm moth</name>
    <dbReference type="NCBI Taxonomy" id="481309"/>
    <lineage>
        <taxon>Eukaryota</taxon>
        <taxon>Metazoa</taxon>
        <taxon>Ecdysozoa</taxon>
        <taxon>Arthropoda</taxon>
        <taxon>Hexapoda</taxon>
        <taxon>Insecta</taxon>
        <taxon>Pterygota</taxon>
        <taxon>Neoptera</taxon>
        <taxon>Endopterygota</taxon>
        <taxon>Lepidoptera</taxon>
        <taxon>Glossata</taxon>
        <taxon>Ditrysia</taxon>
        <taxon>Pyraloidea</taxon>
        <taxon>Crambidae</taxon>
        <taxon>Pyraustinae</taxon>
        <taxon>Loxostege</taxon>
    </lineage>
</organism>
<evidence type="ECO:0000313" key="3">
    <source>
        <dbReference type="EMBL" id="KAL0861702.1"/>
    </source>
</evidence>
<dbReference type="EMBL" id="JBEUOH010000023">
    <property type="protein sequence ID" value="KAL0861702.1"/>
    <property type="molecule type" value="Genomic_DNA"/>
</dbReference>
<sequence>MNEELLIELVRQYPELFNPFDKKYHDELRRNNIWCEIGNMMKENPDTCKARWKRIRDNFRRAKTLRKSKISKGAGKLIKPVKYEEELAFLNPLLGDDEDKNPAPTGDEEEQTISPPSTPGSHEGIRQNSRGVKRKKGSGNTATPIRDLLQSCIETNKHKKTEPTIVDFFTNLGRTVNTFPEDVQISVKGEVFNIIHKAESVVLQRKIAEAAQGLTNSEAYRVMMLPGVSAVPVQPVMNETSNSAQSSENYYNSENSEIQLIVKSENFDETCGADS</sequence>
<dbReference type="PANTHER" id="PTHR12243:SF67">
    <property type="entry name" value="COREPRESSOR OF PANGOLIN, ISOFORM A-RELATED"/>
    <property type="match status" value="1"/>
</dbReference>
<evidence type="ECO:0000313" key="4">
    <source>
        <dbReference type="Proteomes" id="UP001549920"/>
    </source>
</evidence>
<keyword evidence="4" id="KW-1185">Reference proteome</keyword>
<dbReference type="PANTHER" id="PTHR12243">
    <property type="entry name" value="MADF DOMAIN TRANSCRIPTION FACTOR"/>
    <property type="match status" value="1"/>
</dbReference>
<dbReference type="Pfam" id="PF10545">
    <property type="entry name" value="MADF_DNA_bdg"/>
    <property type="match status" value="1"/>
</dbReference>
<gene>
    <name evidence="3" type="ORF">ABMA27_009184</name>
</gene>
<protein>
    <recommendedName>
        <fullName evidence="2">MADF domain-containing protein</fullName>
    </recommendedName>
</protein>
<dbReference type="Proteomes" id="UP001549920">
    <property type="component" value="Unassembled WGS sequence"/>
</dbReference>
<dbReference type="PROSITE" id="PS51029">
    <property type="entry name" value="MADF"/>
    <property type="match status" value="1"/>
</dbReference>
<dbReference type="InterPro" id="IPR039353">
    <property type="entry name" value="TF_Adf1"/>
</dbReference>
<proteinExistence type="predicted"/>
<name>A0ABR3HA81_LOXSC</name>
<comment type="caution">
    <text evidence="3">The sequence shown here is derived from an EMBL/GenBank/DDBJ whole genome shotgun (WGS) entry which is preliminary data.</text>
</comment>
<dbReference type="SMART" id="SM00595">
    <property type="entry name" value="MADF"/>
    <property type="match status" value="1"/>
</dbReference>
<evidence type="ECO:0000259" key="2">
    <source>
        <dbReference type="PROSITE" id="PS51029"/>
    </source>
</evidence>
<feature type="domain" description="MADF" evidence="2">
    <location>
        <begin position="5"/>
        <end position="95"/>
    </location>
</feature>